<dbReference type="InterPro" id="IPR036736">
    <property type="entry name" value="ACP-like_sf"/>
</dbReference>
<feature type="domain" description="Carrier" evidence="1">
    <location>
        <begin position="2"/>
        <end position="82"/>
    </location>
</feature>
<keyword evidence="3" id="KW-1185">Reference proteome</keyword>
<dbReference type="EMBL" id="CP010429">
    <property type="protein sequence ID" value="AKD56386.1"/>
    <property type="molecule type" value="Genomic_DNA"/>
</dbReference>
<dbReference type="Gene3D" id="1.10.1200.10">
    <property type="entry name" value="ACP-like"/>
    <property type="match status" value="1"/>
</dbReference>
<dbReference type="HOGENOM" id="CLU_108696_5_5_10"/>
<evidence type="ECO:0000313" key="2">
    <source>
        <dbReference type="EMBL" id="AKD56386.1"/>
    </source>
</evidence>
<dbReference type="PATRIC" id="fig|1379870.5.peg.3728"/>
<dbReference type="InterPro" id="IPR009081">
    <property type="entry name" value="PP-bd_ACP"/>
</dbReference>
<sequence length="86" mass="9810">MQTKDELIDTLKRIVKPYVQDEQAFAHVTENTDFLNDLKINSANLVDIALDVEEEFDIVIDNEAMERMLTVGSSIDIITQKLAEKL</sequence>
<protein>
    <submittedName>
        <fullName evidence="2">Acyl carrier protein</fullName>
    </submittedName>
</protein>
<dbReference type="STRING" id="1379870.SD10_17190"/>
<evidence type="ECO:0000313" key="3">
    <source>
        <dbReference type="Proteomes" id="UP000033054"/>
    </source>
</evidence>
<organism evidence="2 3">
    <name type="scientific">Spirosoma radiotolerans</name>
    <dbReference type="NCBI Taxonomy" id="1379870"/>
    <lineage>
        <taxon>Bacteria</taxon>
        <taxon>Pseudomonadati</taxon>
        <taxon>Bacteroidota</taxon>
        <taxon>Cytophagia</taxon>
        <taxon>Cytophagales</taxon>
        <taxon>Cytophagaceae</taxon>
        <taxon>Spirosoma</taxon>
    </lineage>
</organism>
<dbReference type="RefSeq" id="WP_046575393.1">
    <property type="nucleotide sequence ID" value="NZ_CP010429.1"/>
</dbReference>
<reference evidence="2 3" key="1">
    <citation type="journal article" date="2014" name="Curr. Microbiol.">
        <title>Spirosoma radiotolerans sp. nov., a gamma-radiation-resistant bacterium isolated from gamma ray-irradiated soil.</title>
        <authorList>
            <person name="Lee J.J."/>
            <person name="Srinivasan S."/>
            <person name="Lim S."/>
            <person name="Joe M."/>
            <person name="Im S."/>
            <person name="Bae S.I."/>
            <person name="Park K.R."/>
            <person name="Han J.H."/>
            <person name="Park S.H."/>
            <person name="Joo B.M."/>
            <person name="Park S.J."/>
            <person name="Kim M.K."/>
        </authorList>
    </citation>
    <scope>NUCLEOTIDE SEQUENCE [LARGE SCALE GENOMIC DNA]</scope>
    <source>
        <strain evidence="2 3">DG5A</strain>
    </source>
</reference>
<dbReference type="PROSITE" id="PS50075">
    <property type="entry name" value="CARRIER"/>
    <property type="match status" value="1"/>
</dbReference>
<dbReference type="Proteomes" id="UP000033054">
    <property type="component" value="Chromosome"/>
</dbReference>
<evidence type="ECO:0000259" key="1">
    <source>
        <dbReference type="PROSITE" id="PS50075"/>
    </source>
</evidence>
<dbReference type="SUPFAM" id="SSF47336">
    <property type="entry name" value="ACP-like"/>
    <property type="match status" value="1"/>
</dbReference>
<dbReference type="OrthoDB" id="771003at2"/>
<proteinExistence type="predicted"/>
<accession>A0A0E3V8K4</accession>
<dbReference type="KEGG" id="srd:SD10_17190"/>
<gene>
    <name evidence="2" type="ORF">SD10_17190</name>
</gene>
<dbReference type="AlphaFoldDB" id="A0A0E3V8K4"/>
<name>A0A0E3V8K4_9BACT</name>